<dbReference type="EMBL" id="WNKQ01000005">
    <property type="protein sequence ID" value="KAF5851448.1"/>
    <property type="molecule type" value="Genomic_DNA"/>
</dbReference>
<accession>A0A8H6DXI0</accession>
<proteinExistence type="predicted"/>
<sequence>MAEAYGNPANGAEASFWIALKSASVLAYHEEVFNSWMVARPLIGRRAKRVRAGDRVQSHSSGNPLHTTIYLRTLTRQTLHRPPGKMRVFSIITNHLVRGVSATAVSRP</sequence>
<name>A0A8H6DXI0_COCSA</name>
<comment type="caution">
    <text evidence="1">The sequence shown here is derived from an EMBL/GenBank/DDBJ whole genome shotgun (WGS) entry which is preliminary data.</text>
</comment>
<dbReference type="Proteomes" id="UP000624244">
    <property type="component" value="Unassembled WGS sequence"/>
</dbReference>
<evidence type="ECO:0000313" key="1">
    <source>
        <dbReference type="EMBL" id="KAF5851448.1"/>
    </source>
</evidence>
<dbReference type="AlphaFoldDB" id="A0A8H6DXI0"/>
<gene>
    <name evidence="1" type="ORF">GGP41_004284</name>
</gene>
<evidence type="ECO:0000313" key="2">
    <source>
        <dbReference type="Proteomes" id="UP000624244"/>
    </source>
</evidence>
<protein>
    <submittedName>
        <fullName evidence="1">Uncharacterized protein</fullName>
    </submittedName>
</protein>
<organism evidence="1 2">
    <name type="scientific">Cochliobolus sativus</name>
    <name type="common">Common root rot and spot blotch fungus</name>
    <name type="synonym">Bipolaris sorokiniana</name>
    <dbReference type="NCBI Taxonomy" id="45130"/>
    <lineage>
        <taxon>Eukaryota</taxon>
        <taxon>Fungi</taxon>
        <taxon>Dikarya</taxon>
        <taxon>Ascomycota</taxon>
        <taxon>Pezizomycotina</taxon>
        <taxon>Dothideomycetes</taxon>
        <taxon>Pleosporomycetidae</taxon>
        <taxon>Pleosporales</taxon>
        <taxon>Pleosporineae</taxon>
        <taxon>Pleosporaceae</taxon>
        <taxon>Bipolaris</taxon>
    </lineage>
</organism>
<reference evidence="1" key="1">
    <citation type="submission" date="2019-11" db="EMBL/GenBank/DDBJ databases">
        <title>Bipolaris sorokiniana Genome sequencing.</title>
        <authorList>
            <person name="Wang H."/>
        </authorList>
    </citation>
    <scope>NUCLEOTIDE SEQUENCE</scope>
</reference>